<gene>
    <name evidence="9" type="ORF">E1263_37725</name>
</gene>
<feature type="transmembrane region" description="Helical" evidence="8">
    <location>
        <begin position="217"/>
        <end position="235"/>
    </location>
</feature>
<dbReference type="GO" id="GO:0005886">
    <property type="term" value="C:plasma membrane"/>
    <property type="evidence" value="ECO:0007669"/>
    <property type="project" value="UniProtKB-SubCell"/>
</dbReference>
<reference evidence="9 10" key="1">
    <citation type="submission" date="2019-03" db="EMBL/GenBank/DDBJ databases">
        <title>Draft genome sequences of novel Actinobacteria.</title>
        <authorList>
            <person name="Sahin N."/>
            <person name="Ay H."/>
            <person name="Saygin H."/>
        </authorList>
    </citation>
    <scope>NUCLEOTIDE SEQUENCE [LARGE SCALE GENOMIC DNA]</scope>
    <source>
        <strain evidence="9 10">JCM 13523</strain>
    </source>
</reference>
<feature type="transmembrane region" description="Helical" evidence="8">
    <location>
        <begin position="189"/>
        <end position="210"/>
    </location>
</feature>
<keyword evidence="3" id="KW-0808">Transferase</keyword>
<feature type="transmembrane region" description="Helical" evidence="8">
    <location>
        <begin position="329"/>
        <end position="345"/>
    </location>
</feature>
<evidence type="ECO:0000256" key="2">
    <source>
        <dbReference type="ARBA" id="ARBA00022475"/>
    </source>
</evidence>
<feature type="transmembrane region" description="Helical" evidence="8">
    <location>
        <begin position="31"/>
        <end position="49"/>
    </location>
</feature>
<keyword evidence="4 8" id="KW-0812">Transmembrane</keyword>
<evidence type="ECO:0000256" key="6">
    <source>
        <dbReference type="ARBA" id="ARBA00023136"/>
    </source>
</evidence>
<feature type="transmembrane region" description="Helical" evidence="8">
    <location>
        <begin position="304"/>
        <end position="323"/>
    </location>
</feature>
<feature type="transmembrane region" description="Helical" evidence="8">
    <location>
        <begin position="81"/>
        <end position="103"/>
    </location>
</feature>
<dbReference type="Pfam" id="PF09594">
    <property type="entry name" value="GT87"/>
    <property type="match status" value="1"/>
</dbReference>
<keyword evidence="6 8" id="KW-0472">Membrane</keyword>
<feature type="transmembrane region" description="Helical" evidence="8">
    <location>
        <begin position="110"/>
        <end position="129"/>
    </location>
</feature>
<proteinExistence type="inferred from homology"/>
<evidence type="ECO:0000256" key="3">
    <source>
        <dbReference type="ARBA" id="ARBA00022679"/>
    </source>
</evidence>
<dbReference type="OrthoDB" id="9774600at2"/>
<evidence type="ECO:0000256" key="7">
    <source>
        <dbReference type="ARBA" id="ARBA00024033"/>
    </source>
</evidence>
<feature type="transmembrane region" description="Helical" evidence="8">
    <location>
        <begin position="166"/>
        <end position="183"/>
    </location>
</feature>
<evidence type="ECO:0000256" key="8">
    <source>
        <dbReference type="SAM" id="Phobius"/>
    </source>
</evidence>
<comment type="similarity">
    <text evidence="7">Belongs to the glycosyltransferase 87 family.</text>
</comment>
<dbReference type="Proteomes" id="UP000295124">
    <property type="component" value="Unassembled WGS sequence"/>
</dbReference>
<organism evidence="9 10">
    <name type="scientific">Kribbella antibiotica</name>
    <dbReference type="NCBI Taxonomy" id="190195"/>
    <lineage>
        <taxon>Bacteria</taxon>
        <taxon>Bacillati</taxon>
        <taxon>Actinomycetota</taxon>
        <taxon>Actinomycetes</taxon>
        <taxon>Propionibacteriales</taxon>
        <taxon>Kribbellaceae</taxon>
        <taxon>Kribbella</taxon>
    </lineage>
</organism>
<dbReference type="InterPro" id="IPR018584">
    <property type="entry name" value="GT87"/>
</dbReference>
<dbReference type="AlphaFoldDB" id="A0A4R4YQR4"/>
<name>A0A4R4YQR4_9ACTN</name>
<evidence type="ECO:0000256" key="4">
    <source>
        <dbReference type="ARBA" id="ARBA00022692"/>
    </source>
</evidence>
<feature type="transmembrane region" description="Helical" evidence="8">
    <location>
        <begin position="357"/>
        <end position="379"/>
    </location>
</feature>
<evidence type="ECO:0000256" key="1">
    <source>
        <dbReference type="ARBA" id="ARBA00004651"/>
    </source>
</evidence>
<protein>
    <submittedName>
        <fullName evidence="9">DUF2029 domain-containing protein</fullName>
    </submittedName>
</protein>
<evidence type="ECO:0000313" key="9">
    <source>
        <dbReference type="EMBL" id="TDD45892.1"/>
    </source>
</evidence>
<dbReference type="GO" id="GO:0016758">
    <property type="term" value="F:hexosyltransferase activity"/>
    <property type="evidence" value="ECO:0007669"/>
    <property type="project" value="InterPro"/>
</dbReference>
<dbReference type="EMBL" id="SMKX01000189">
    <property type="protein sequence ID" value="TDD45892.1"/>
    <property type="molecule type" value="Genomic_DNA"/>
</dbReference>
<feature type="transmembrane region" description="Helical" evidence="8">
    <location>
        <begin position="399"/>
        <end position="417"/>
    </location>
</feature>
<evidence type="ECO:0000256" key="5">
    <source>
        <dbReference type="ARBA" id="ARBA00022989"/>
    </source>
</evidence>
<feature type="transmembrane region" description="Helical" evidence="8">
    <location>
        <begin position="135"/>
        <end position="154"/>
    </location>
</feature>
<comment type="subcellular location">
    <subcellularLocation>
        <location evidence="1">Cell membrane</location>
        <topology evidence="1">Multi-pass membrane protein</topology>
    </subcellularLocation>
</comment>
<feature type="transmembrane region" description="Helical" evidence="8">
    <location>
        <begin position="279"/>
        <end position="297"/>
    </location>
</feature>
<comment type="caution">
    <text evidence="9">The sequence shown here is derived from an EMBL/GenBank/DDBJ whole genome shotgun (WGS) entry which is preliminary data.</text>
</comment>
<sequence length="424" mass="45723">MLETMTITPVRPAPSVAVGNGVAARVARRPILALSLTAAAFVVLCVALWPPTKEQYDLRVYVAAAQAVLNGKDIYTAHEGIYGLLGYTYPPFAALLMAPLGLLGTGAGRVLMSSLNALVLLLIGSMTVRQLRPRWSTKHVLAIGFVLGAAGLALEPVRTTFHYGQINLMLMAILLIDLLGYLPKRFRGVLIGVATGIKLTPGIFIIYLLVTRRYREALTASAAAAATIAIGFIAMPDAAWRFWGTYILDPTRPGSSTLFANQAWRGVIDRLSGGAQGISPLWIFAVLATLVVGFLTVRRAYDRGFVLESILLTAAIGVLVSPISWTAHWVWALPAAALLWTRVVAAHRAGGTRSRSFQLQTGLAVLTTLSFGLGLPWIGPRMDDRELHQHGFEIFLGNAYAIVGAILVLAAAYAFAFRRRHSQV</sequence>
<evidence type="ECO:0000313" key="10">
    <source>
        <dbReference type="Proteomes" id="UP000295124"/>
    </source>
</evidence>
<keyword evidence="10" id="KW-1185">Reference proteome</keyword>
<accession>A0A4R4YQR4</accession>
<keyword evidence="2" id="KW-1003">Cell membrane</keyword>
<keyword evidence="5 8" id="KW-1133">Transmembrane helix</keyword>